<evidence type="ECO:0000313" key="2">
    <source>
        <dbReference type="Proteomes" id="UP001162992"/>
    </source>
</evidence>
<accession>A0ACC2D0V7</accession>
<protein>
    <submittedName>
        <fullName evidence="1">Uncharacterized protein</fullName>
    </submittedName>
</protein>
<comment type="caution">
    <text evidence="1">The sequence shown here is derived from an EMBL/GenBank/DDBJ whole genome shotgun (WGS) entry which is preliminary data.</text>
</comment>
<organism evidence="1 2">
    <name type="scientific">Diphasiastrum complanatum</name>
    <name type="common">Issler's clubmoss</name>
    <name type="synonym">Lycopodium complanatum</name>
    <dbReference type="NCBI Taxonomy" id="34168"/>
    <lineage>
        <taxon>Eukaryota</taxon>
        <taxon>Viridiplantae</taxon>
        <taxon>Streptophyta</taxon>
        <taxon>Embryophyta</taxon>
        <taxon>Tracheophyta</taxon>
        <taxon>Lycopodiopsida</taxon>
        <taxon>Lycopodiales</taxon>
        <taxon>Lycopodiaceae</taxon>
        <taxon>Lycopodioideae</taxon>
        <taxon>Diphasiastrum</taxon>
    </lineage>
</organism>
<dbReference type="EMBL" id="CM055099">
    <property type="protein sequence ID" value="KAJ7547879.1"/>
    <property type="molecule type" value="Genomic_DNA"/>
</dbReference>
<sequence length="353" mass="38232">MTMVASSSSSILRHSFLSCSPFPVPIISPRLSLPLPSSLAPLAAASLVHNVHVAWTRIPAKLAFSPDIATLGGRKPSHLLLSCAATFRSFSILESKVEEADNKISEAERGTIFVAGANGNTGKRIVKELLSKGFKVRAGVLDIDRARNSIPKNDDVEFVLADVTEDPDRLARAIGNVDAIICATGYRRSFDLLAPWKVDNLGTVHLVDASRKNGVKRFILVSSILVNGAAVGQVFNPAYIVLNVLGLTLIAKLQAENYIRRSGINYTIIRPGGLKNDPPAGNLVVSPEDTLFEGSISRDLVAQVAVESLLHPEASYKVEQHFGIHIACLWGHVKLCCLKEEHDLIRISLKKII</sequence>
<dbReference type="Proteomes" id="UP001162992">
    <property type="component" value="Chromosome 8"/>
</dbReference>
<gene>
    <name evidence="1" type="ORF">O6H91_08G107900</name>
</gene>
<reference evidence="2" key="1">
    <citation type="journal article" date="2024" name="Proc. Natl. Acad. Sci. U.S.A.">
        <title>Extraordinary preservation of gene collinearity over three hundred million years revealed in homosporous lycophytes.</title>
        <authorList>
            <person name="Li C."/>
            <person name="Wickell D."/>
            <person name="Kuo L.Y."/>
            <person name="Chen X."/>
            <person name="Nie B."/>
            <person name="Liao X."/>
            <person name="Peng D."/>
            <person name="Ji J."/>
            <person name="Jenkins J."/>
            <person name="Williams M."/>
            <person name="Shu S."/>
            <person name="Plott C."/>
            <person name="Barry K."/>
            <person name="Rajasekar S."/>
            <person name="Grimwood J."/>
            <person name="Han X."/>
            <person name="Sun S."/>
            <person name="Hou Z."/>
            <person name="He W."/>
            <person name="Dai G."/>
            <person name="Sun C."/>
            <person name="Schmutz J."/>
            <person name="Leebens-Mack J.H."/>
            <person name="Li F.W."/>
            <person name="Wang L."/>
        </authorList>
    </citation>
    <scope>NUCLEOTIDE SEQUENCE [LARGE SCALE GENOMIC DNA]</scope>
    <source>
        <strain evidence="2">cv. PW_Plant_1</strain>
    </source>
</reference>
<keyword evidence="2" id="KW-1185">Reference proteome</keyword>
<name>A0ACC2D0V7_DIPCM</name>
<evidence type="ECO:0000313" key="1">
    <source>
        <dbReference type="EMBL" id="KAJ7547879.1"/>
    </source>
</evidence>
<proteinExistence type="predicted"/>